<feature type="domain" description="Amidohydrolase-related" evidence="2">
    <location>
        <begin position="40"/>
        <end position="303"/>
    </location>
</feature>
<sequence>MDTRDEANKVDGVDGVNGSTRAHAADGKRPRIAAPAGACNAHMHIYDRRFLAAGDGAGFVEGATVDDYRAVQTRLGTQRTVIVTPRTYVTDNRVTLDAIRQLGAGHARGVAVLRPDVTDTELAALHAGGIRGIRFTLYTPEHAVVSFAMVEPLARRVAELGWHVQLHWTAAQIVEHRAMLARLPSSIVFDHLARLPLPAASTDPAFNVVRELADNGRVWVKLSGPYLDSAVGLEGGYADVTPTARAWIAALPERVVWGSDWPHTTETRKPDDADLFDLLADWTDDDVVRRRILVDNAAQLYGFEA</sequence>
<evidence type="ECO:0000313" key="3">
    <source>
        <dbReference type="EMBL" id="SIO59372.1"/>
    </source>
</evidence>
<dbReference type="InterPro" id="IPR006680">
    <property type="entry name" value="Amidohydro-rel"/>
</dbReference>
<evidence type="ECO:0000313" key="4">
    <source>
        <dbReference type="Proteomes" id="UP000185151"/>
    </source>
</evidence>
<dbReference type="OrthoDB" id="9787654at2"/>
<dbReference type="Proteomes" id="UP000185151">
    <property type="component" value="Unassembled WGS sequence"/>
</dbReference>
<evidence type="ECO:0000256" key="1">
    <source>
        <dbReference type="SAM" id="MobiDB-lite"/>
    </source>
</evidence>
<dbReference type="InterPro" id="IPR052358">
    <property type="entry name" value="Aro_Compnd_Degr_Hydrolases"/>
</dbReference>
<proteinExistence type="predicted"/>
<gene>
    <name evidence="3" type="ORF">SAMN05444165_4494</name>
</gene>
<accession>A0A1N6KRZ1</accession>
<dbReference type="GO" id="GO:0016787">
    <property type="term" value="F:hydrolase activity"/>
    <property type="evidence" value="ECO:0007669"/>
    <property type="project" value="UniProtKB-KW"/>
</dbReference>
<dbReference type="PANTHER" id="PTHR35563:SF2">
    <property type="entry name" value="BARREL METAL-DEPENDENT HYDROLASE, PUTATIVE (AFU_ORTHOLOGUE AFUA_1G16240)-RELATED"/>
    <property type="match status" value="1"/>
</dbReference>
<feature type="compositionally biased region" description="Basic and acidic residues" evidence="1">
    <location>
        <begin position="1"/>
        <end position="12"/>
    </location>
</feature>
<keyword evidence="3" id="KW-0378">Hydrolase</keyword>
<dbReference type="Gene3D" id="3.20.20.140">
    <property type="entry name" value="Metal-dependent hydrolases"/>
    <property type="match status" value="1"/>
</dbReference>
<dbReference type="EMBL" id="FSRU01000002">
    <property type="protein sequence ID" value="SIO59372.1"/>
    <property type="molecule type" value="Genomic_DNA"/>
</dbReference>
<protein>
    <submittedName>
        <fullName evidence="3">Predicted metal-dependent hydrolase, TIM-barrel fold</fullName>
    </submittedName>
</protein>
<dbReference type="SUPFAM" id="SSF51556">
    <property type="entry name" value="Metallo-dependent hydrolases"/>
    <property type="match status" value="1"/>
</dbReference>
<dbReference type="InterPro" id="IPR032466">
    <property type="entry name" value="Metal_Hydrolase"/>
</dbReference>
<dbReference type="AlphaFoldDB" id="A0A1N6KRZ1"/>
<evidence type="ECO:0000259" key="2">
    <source>
        <dbReference type="Pfam" id="PF04909"/>
    </source>
</evidence>
<dbReference type="Pfam" id="PF04909">
    <property type="entry name" value="Amidohydro_2"/>
    <property type="match status" value="1"/>
</dbReference>
<dbReference type="PANTHER" id="PTHR35563">
    <property type="entry name" value="BARREL METAL-DEPENDENT HYDROLASE, PUTATIVE (AFU_ORTHOLOGUE AFUA_1G16240)-RELATED"/>
    <property type="match status" value="1"/>
</dbReference>
<feature type="region of interest" description="Disordered" evidence="1">
    <location>
        <begin position="1"/>
        <end position="29"/>
    </location>
</feature>
<organism evidence="3 4">
    <name type="scientific">Paraburkholderia phenazinium</name>
    <dbReference type="NCBI Taxonomy" id="60549"/>
    <lineage>
        <taxon>Bacteria</taxon>
        <taxon>Pseudomonadati</taxon>
        <taxon>Pseudomonadota</taxon>
        <taxon>Betaproteobacteria</taxon>
        <taxon>Burkholderiales</taxon>
        <taxon>Burkholderiaceae</taxon>
        <taxon>Paraburkholderia</taxon>
    </lineage>
</organism>
<keyword evidence="4" id="KW-1185">Reference proteome</keyword>
<name>A0A1N6KRZ1_9BURK</name>
<reference evidence="3 4" key="1">
    <citation type="submission" date="2016-11" db="EMBL/GenBank/DDBJ databases">
        <authorList>
            <person name="Jaros S."/>
            <person name="Januszkiewicz K."/>
            <person name="Wedrychowicz H."/>
        </authorList>
    </citation>
    <scope>NUCLEOTIDE SEQUENCE [LARGE SCALE GENOMIC DNA]</scope>
    <source>
        <strain evidence="3 4">GAS95</strain>
    </source>
</reference>